<dbReference type="InterPro" id="IPR052728">
    <property type="entry name" value="O2_lipid_transport_reg"/>
</dbReference>
<feature type="transmembrane region" description="Helical" evidence="1">
    <location>
        <begin position="200"/>
        <end position="222"/>
    </location>
</feature>
<reference evidence="5" key="1">
    <citation type="submission" date="2025-08" db="UniProtKB">
        <authorList>
            <consortium name="RefSeq"/>
        </authorList>
    </citation>
    <scope>IDENTIFICATION</scope>
    <source>
        <tissue evidence="5">Whole Larva</tissue>
    </source>
</reference>
<evidence type="ECO:0000259" key="3">
    <source>
        <dbReference type="SMART" id="SM00703"/>
    </source>
</evidence>
<gene>
    <name evidence="5" type="primary">LOC108562503</name>
</gene>
<evidence type="ECO:0000256" key="2">
    <source>
        <dbReference type="SAM" id="SignalP"/>
    </source>
</evidence>
<sequence>MRIMNILILALISAHGVYSFDFLNVGSLSVKRKLEHVLEDSEETACKNDLSSLMHDFYSKKTWAMKMIDAAGKPSSGIMFGNIMQSGNYDECMSINHNLIKGKYCTTIVKPIDGFEDVTFLKNGNSYLKALGVDFDRKNVTEVLDNIRWTWGFCIPLSCNQFDIQKIVNKTRDYLNIKFNFQFDDKYCTSSEKDPLTAKAIFGILLFLLIGIIITASTVYDIRVYKKTGCDKADILIAFSLYSNAKKLFSTQVSADNLGVVNGVRALSMTWVLLGHTFMVNLFFPSVNSIEIFDWKNHLYNVFVLAAPLAVDTFFALSGFLVVYVYFKSIYSNRKITWSMFYIHRILRLTPSLAMIIVFYLCILELLGEGPYWFAIKELYVRNCEKHWWSTLIYIQNYYNSLGTCVNQSWYLAVDTQLYFIAPVILYYLKKHAMKTLIAIAIVFSISALTAFSVSYNNYVGAAPFEAGSKYFTYLYHPTHIRMTAWLVGTVWGYILFRTKDVDLKIKKFYIVVIWAVHVILMIIIALSHVTMTRYSNPYDPLTAAFFNSLARPTWAWCICWLMFACIKGYGGILNDILSCKLFMIIARLNYSMFLVHLPIMLIFISQKRSSIYLSNLFICFDFWAYFTMTIAVSIPWTLAFESPIIVLERVLFSKNKKSQGFPKNGITNNLTIVDITDIKSKNIY</sequence>
<feature type="domain" description="Nose resistant-to-fluoxetine protein N-terminal" evidence="3">
    <location>
        <begin position="43"/>
        <end position="190"/>
    </location>
</feature>
<dbReference type="Proteomes" id="UP000695000">
    <property type="component" value="Unplaced"/>
</dbReference>
<name>A0ABM1MP55_NICVS</name>
<feature type="transmembrane region" description="Helical" evidence="1">
    <location>
        <begin position="436"/>
        <end position="459"/>
    </location>
</feature>
<feature type="transmembrane region" description="Helical" evidence="1">
    <location>
        <begin position="479"/>
        <end position="497"/>
    </location>
</feature>
<dbReference type="InterPro" id="IPR002656">
    <property type="entry name" value="Acyl_transf_3_dom"/>
</dbReference>
<dbReference type="RefSeq" id="XP_017776355.1">
    <property type="nucleotide sequence ID" value="XM_017920866.1"/>
</dbReference>
<keyword evidence="1" id="KW-0812">Transmembrane</keyword>
<protein>
    <submittedName>
        <fullName evidence="5">Nose resistant to fluoxetine protein 6-like isoform X1</fullName>
    </submittedName>
</protein>
<organism evidence="4 5">
    <name type="scientific">Nicrophorus vespilloides</name>
    <name type="common">Boreal carrion beetle</name>
    <dbReference type="NCBI Taxonomy" id="110193"/>
    <lineage>
        <taxon>Eukaryota</taxon>
        <taxon>Metazoa</taxon>
        <taxon>Ecdysozoa</taxon>
        <taxon>Arthropoda</taxon>
        <taxon>Hexapoda</taxon>
        <taxon>Insecta</taxon>
        <taxon>Pterygota</taxon>
        <taxon>Neoptera</taxon>
        <taxon>Endopterygota</taxon>
        <taxon>Coleoptera</taxon>
        <taxon>Polyphaga</taxon>
        <taxon>Staphyliniformia</taxon>
        <taxon>Silphidae</taxon>
        <taxon>Nicrophorinae</taxon>
        <taxon>Nicrophorus</taxon>
    </lineage>
</organism>
<feature type="signal peptide" evidence="2">
    <location>
        <begin position="1"/>
        <end position="19"/>
    </location>
</feature>
<keyword evidence="4" id="KW-1185">Reference proteome</keyword>
<feature type="transmembrane region" description="Helical" evidence="1">
    <location>
        <begin position="550"/>
        <end position="570"/>
    </location>
</feature>
<keyword evidence="1" id="KW-0472">Membrane</keyword>
<evidence type="ECO:0000313" key="4">
    <source>
        <dbReference type="Proteomes" id="UP000695000"/>
    </source>
</evidence>
<feature type="transmembrane region" description="Helical" evidence="1">
    <location>
        <begin position="509"/>
        <end position="530"/>
    </location>
</feature>
<feature type="transmembrane region" description="Helical" evidence="1">
    <location>
        <begin position="582"/>
        <end position="605"/>
    </location>
</feature>
<accession>A0ABM1MP55</accession>
<feature type="transmembrane region" description="Helical" evidence="1">
    <location>
        <begin position="346"/>
        <end position="367"/>
    </location>
</feature>
<keyword evidence="2" id="KW-0732">Signal</keyword>
<proteinExistence type="predicted"/>
<evidence type="ECO:0000313" key="5">
    <source>
        <dbReference type="RefSeq" id="XP_017776355.1"/>
    </source>
</evidence>
<dbReference type="PANTHER" id="PTHR11161:SF0">
    <property type="entry name" value="O-ACYLTRANSFERASE LIKE PROTEIN"/>
    <property type="match status" value="1"/>
</dbReference>
<dbReference type="Pfam" id="PF20146">
    <property type="entry name" value="NRF"/>
    <property type="match status" value="1"/>
</dbReference>
<dbReference type="SMART" id="SM00703">
    <property type="entry name" value="NRF"/>
    <property type="match status" value="1"/>
</dbReference>
<feature type="transmembrane region" description="Helical" evidence="1">
    <location>
        <begin position="410"/>
        <end position="429"/>
    </location>
</feature>
<feature type="transmembrane region" description="Helical" evidence="1">
    <location>
        <begin position="625"/>
        <end position="648"/>
    </location>
</feature>
<feature type="chain" id="PRO_5045827780" evidence="2">
    <location>
        <begin position="20"/>
        <end position="685"/>
    </location>
</feature>
<feature type="transmembrane region" description="Helical" evidence="1">
    <location>
        <begin position="266"/>
        <end position="287"/>
    </location>
</feature>
<keyword evidence="1" id="KW-1133">Transmembrane helix</keyword>
<dbReference type="InterPro" id="IPR006621">
    <property type="entry name" value="Nose-resist-to-fluoxetine_N"/>
</dbReference>
<evidence type="ECO:0000256" key="1">
    <source>
        <dbReference type="SAM" id="Phobius"/>
    </source>
</evidence>
<dbReference type="GeneID" id="108562503"/>
<feature type="transmembrane region" description="Helical" evidence="1">
    <location>
        <begin position="299"/>
        <end position="326"/>
    </location>
</feature>
<dbReference type="Pfam" id="PF01757">
    <property type="entry name" value="Acyl_transf_3"/>
    <property type="match status" value="1"/>
</dbReference>
<dbReference type="PANTHER" id="PTHR11161">
    <property type="entry name" value="O-ACYLTRANSFERASE"/>
    <property type="match status" value="1"/>
</dbReference>